<dbReference type="OrthoDB" id="883283at2"/>
<accession>A0A243W509</accession>
<feature type="signal peptide" evidence="1">
    <location>
        <begin position="1"/>
        <end position="21"/>
    </location>
</feature>
<dbReference type="EMBL" id="MTSE01000069">
    <property type="protein sequence ID" value="OUJ67691.1"/>
    <property type="molecule type" value="Genomic_DNA"/>
</dbReference>
<sequence length="116" mass="12801">MKKLFVVASCLVVLGCESAWAQQAPEVVAVTLERHGWQGLFVITARGGGPAERQEIKFQLKDDEKKRVAEEYQKLVAAYYQQGYVLQGILPENLPSKGSSDGYATSTLLFIKPPKS</sequence>
<dbReference type="PROSITE" id="PS51257">
    <property type="entry name" value="PROKAR_LIPOPROTEIN"/>
    <property type="match status" value="1"/>
</dbReference>
<evidence type="ECO:0000256" key="1">
    <source>
        <dbReference type="SAM" id="SignalP"/>
    </source>
</evidence>
<keyword evidence="1" id="KW-0732">Signal</keyword>
<keyword evidence="3" id="KW-1185">Reference proteome</keyword>
<dbReference type="AlphaFoldDB" id="A0A243W509"/>
<evidence type="ECO:0000313" key="3">
    <source>
        <dbReference type="Proteomes" id="UP000194873"/>
    </source>
</evidence>
<gene>
    <name evidence="2" type="ORF">BXP70_28705</name>
</gene>
<dbReference type="RefSeq" id="WP_086597550.1">
    <property type="nucleotide sequence ID" value="NZ_MTSE01000069.1"/>
</dbReference>
<evidence type="ECO:0008006" key="4">
    <source>
        <dbReference type="Google" id="ProtNLM"/>
    </source>
</evidence>
<organism evidence="2 3">
    <name type="scientific">Hymenobacter crusticola</name>
    <dbReference type="NCBI Taxonomy" id="1770526"/>
    <lineage>
        <taxon>Bacteria</taxon>
        <taxon>Pseudomonadati</taxon>
        <taxon>Bacteroidota</taxon>
        <taxon>Cytophagia</taxon>
        <taxon>Cytophagales</taxon>
        <taxon>Hymenobacteraceae</taxon>
        <taxon>Hymenobacter</taxon>
    </lineage>
</organism>
<comment type="caution">
    <text evidence="2">The sequence shown here is derived from an EMBL/GenBank/DDBJ whole genome shotgun (WGS) entry which is preliminary data.</text>
</comment>
<reference evidence="2 3" key="1">
    <citation type="submission" date="2017-01" db="EMBL/GenBank/DDBJ databases">
        <title>A new Hymenobacter.</title>
        <authorList>
            <person name="Liang Y."/>
            <person name="Feng F."/>
        </authorList>
    </citation>
    <scope>NUCLEOTIDE SEQUENCE [LARGE SCALE GENOMIC DNA]</scope>
    <source>
        <strain evidence="2">MIMBbqt21</strain>
    </source>
</reference>
<feature type="chain" id="PRO_5013349160" description="DUF4177 domain-containing protein" evidence="1">
    <location>
        <begin position="22"/>
        <end position="116"/>
    </location>
</feature>
<name>A0A243W509_9BACT</name>
<protein>
    <recommendedName>
        <fullName evidence="4">DUF4177 domain-containing protein</fullName>
    </recommendedName>
</protein>
<proteinExistence type="predicted"/>
<dbReference type="Proteomes" id="UP000194873">
    <property type="component" value="Unassembled WGS sequence"/>
</dbReference>
<evidence type="ECO:0000313" key="2">
    <source>
        <dbReference type="EMBL" id="OUJ67691.1"/>
    </source>
</evidence>